<gene>
    <name evidence="2" type="ORF">SMAR0320_LOCUS10372</name>
</gene>
<dbReference type="EMBL" id="HBGZ01014500">
    <property type="protein sequence ID" value="CAD9601130.1"/>
    <property type="molecule type" value="Transcribed_RNA"/>
</dbReference>
<name>A0A7S2PI41_9STRA</name>
<evidence type="ECO:0000256" key="1">
    <source>
        <dbReference type="SAM" id="MobiDB-lite"/>
    </source>
</evidence>
<accession>A0A7S2PI41</accession>
<reference evidence="2" key="1">
    <citation type="submission" date="2021-01" db="EMBL/GenBank/DDBJ databases">
        <authorList>
            <person name="Corre E."/>
            <person name="Pelletier E."/>
            <person name="Niang G."/>
            <person name="Scheremetjew M."/>
            <person name="Finn R."/>
            <person name="Kale V."/>
            <person name="Holt S."/>
            <person name="Cochrane G."/>
            <person name="Meng A."/>
            <person name="Brown T."/>
            <person name="Cohen L."/>
        </authorList>
    </citation>
    <scope>NUCLEOTIDE SEQUENCE</scope>
    <source>
        <strain evidence="2">SM1012Den-03</strain>
    </source>
</reference>
<sequence>MTREKKLKWWSEVLELLKGEMDIEEYWFPIDKLGRKFDQRWEDSKVAQRRRFNGWRSNIGTHHTKEDAVVFALDRCMQAYKEGHIVYFFKFTLDDNPKDYYEVFIGPNGKEINVGIKYDEHIAQSTSINRVPFVCMKQEGTSKWGGRRFGRYGELKKCGEEYDPTTHKIDHDLGIFGLFMGDDGSYKHEFDMTLVGRLFFSDLQCMNRSYCGISRDSCVDKRNPAMHGCGSITFHVKDGLVKGVLAINKRYAKYDGAKSGGSHLSYRHEQVNVLPTAKEIRKAKKRHGNLDDESFDHALSEAPSFAEYRWNLMADRLQLYATRNGWKKGPSGNMGIHNIVVKENCTKEDYSDREISDTDSPEGNPYLFQWWKIMLHLQLMNSGGRHYDLTDEQKARLEKIGVSFHKEDVKAIDGILKGKGQEGIQATTNRTFGKGKAKNRGAERLRKSKS</sequence>
<organism evidence="2">
    <name type="scientific">Skeletonema marinoi</name>
    <dbReference type="NCBI Taxonomy" id="267567"/>
    <lineage>
        <taxon>Eukaryota</taxon>
        <taxon>Sar</taxon>
        <taxon>Stramenopiles</taxon>
        <taxon>Ochrophyta</taxon>
        <taxon>Bacillariophyta</taxon>
        <taxon>Coscinodiscophyceae</taxon>
        <taxon>Thalassiosirophycidae</taxon>
        <taxon>Thalassiosirales</taxon>
        <taxon>Skeletonemataceae</taxon>
        <taxon>Skeletonema</taxon>
        <taxon>Skeletonema marinoi-dohrnii complex</taxon>
    </lineage>
</organism>
<proteinExistence type="predicted"/>
<feature type="compositionally biased region" description="Basic and acidic residues" evidence="1">
    <location>
        <begin position="440"/>
        <end position="450"/>
    </location>
</feature>
<evidence type="ECO:0000313" key="2">
    <source>
        <dbReference type="EMBL" id="CAD9601130.1"/>
    </source>
</evidence>
<protein>
    <submittedName>
        <fullName evidence="2">Uncharacterized protein</fullName>
    </submittedName>
</protein>
<dbReference type="AlphaFoldDB" id="A0A7S2PI41"/>
<feature type="region of interest" description="Disordered" evidence="1">
    <location>
        <begin position="429"/>
        <end position="450"/>
    </location>
</feature>